<dbReference type="Pfam" id="PF04122">
    <property type="entry name" value="CW_binding_2"/>
    <property type="match status" value="3"/>
</dbReference>
<sequence>MNNKKLISFLICMTFIIGNLFVNINVKAEADITPPVLNSISIDKTTVVSGDTVKITINATDNGGSGIKYVSVCYRTPITNKDKYINLKMVQAGVYEGNISLTDLDESGIWKIRYIDLTDNVDNEVLIYNSDISSITQNKDLSNCNFELTGTTADTTPPILNSIKIDKTSVVTGDTVKITINATDNGGSGIKYVSVCYRTPVTNKDKYINLKMVQTGVYEGNISLTDLDESGIWKIRYIDLTDNIDNQVLIYNSDISSITQNKDLSNCNFELTGTTADTTPPILNNIKIDKTSVVTGDTVKITINATDNGGSGVKYVSVCYRTPITNKDKYINLKMVQAGVYEGKIGLTDLDELGIWKIRYIGLTDNIDNQVLIYNSDISSITSNKDFSDCNFELNENPIKPLPQSYVTQNETWTNKIINGDLYIGPNAVLTINGPVTINGNIYVLGAIINYGNLTVNQSIYARSFSFGYSTLYNGTVLFLGGTNNVSSMIASNTPFNIPWKIYEANNKTIAVVNNTLNITGSIVPVADLYVDGTKVDYYSNGTFNLQIDVTNKDAITFEVVDVYGNRKATTYYLEKVNGPIQIPVEGVSLDVTEASLIVNDNLKLNAFINPEDASINDVIWTSSNVNVIKVDDTGLVSAVGPGNASITVTTVDGRYTASCNITVNPINVASVSLNKTTDTLIVGDTDTLTAKITPDNATNQAVTWKSSNTSIATVDNTGKVTAVGVGTATITATSEDGNKTASCTVDVNPIKVTSVSLNKVTDTLIVGDTDTLTAKITPDNATNQAVTWKSSNASIATVDNTGKVTAVGVGTTTITATSVDGGYTASCKVTITSNDKPVISGASDRTIKVGDSFDVRAGVTAADTEDGNLTSKIVVSSSVDTTKQGNYTVIYTITDSNGNIVSKSIIISVVNRNVQVISLIGSDRYDTAVKLSQSQYVTTDTIIIVNGEAMADGLGATPLAKYKNAPLLLTDVKSLPNVTINEIKRLKAKNAIIVGGTGVVSNNVNSQLQALGLTVVRISGSDRYGTSLEVAKYIDKNCYDVSKIVISNGHGEADALSIASAAGRDNMPIILVEKDNVPAAVYDWLASENLEDAYIIGGTGVVSDNVLNKIDTITLANVRNNRLGGQDRFETNSLVIDRFYGNIINKTFIAKGYVLIDALAAGSVAAINGAPVVLSDKDLTMIQKTSLQKRYGDTIIRTGGGISDLAINSLIKCIQHN</sequence>
<keyword evidence="3" id="KW-1185">Reference proteome</keyword>
<evidence type="ECO:0000259" key="1">
    <source>
        <dbReference type="SMART" id="SM00635"/>
    </source>
</evidence>
<dbReference type="Proteomes" id="UP001623591">
    <property type="component" value="Unassembled WGS sequence"/>
</dbReference>
<dbReference type="EMBL" id="JBJHZZ010000005">
    <property type="protein sequence ID" value="MFL0247324.1"/>
    <property type="molecule type" value="Genomic_DNA"/>
</dbReference>
<organism evidence="2 3">
    <name type="scientific">Candidatus Clostridium stratigraminis</name>
    <dbReference type="NCBI Taxonomy" id="3381661"/>
    <lineage>
        <taxon>Bacteria</taxon>
        <taxon>Bacillati</taxon>
        <taxon>Bacillota</taxon>
        <taxon>Clostridia</taxon>
        <taxon>Eubacteriales</taxon>
        <taxon>Clostridiaceae</taxon>
        <taxon>Clostridium</taxon>
    </lineage>
</organism>
<protein>
    <submittedName>
        <fullName evidence="2">Cell wall-binding repeat-containing protein</fullName>
    </submittedName>
</protein>
<dbReference type="InterPro" id="IPR013783">
    <property type="entry name" value="Ig-like_fold"/>
</dbReference>
<name>A0ABW8T457_9CLOT</name>
<dbReference type="Gene3D" id="2.60.40.1080">
    <property type="match status" value="3"/>
</dbReference>
<feature type="domain" description="BIG2" evidence="1">
    <location>
        <begin position="752"/>
        <end position="829"/>
    </location>
</feature>
<dbReference type="Gene3D" id="3.40.50.12090">
    <property type="match status" value="2"/>
</dbReference>
<dbReference type="PANTHER" id="PTHR30032">
    <property type="entry name" value="N-ACETYLMURAMOYL-L-ALANINE AMIDASE-RELATED"/>
    <property type="match status" value="1"/>
</dbReference>
<dbReference type="InterPro" id="IPR032179">
    <property type="entry name" value="Cry22Aa_Ig-like"/>
</dbReference>
<feature type="domain" description="BIG2" evidence="1">
    <location>
        <begin position="584"/>
        <end position="661"/>
    </location>
</feature>
<dbReference type="SMART" id="SM00635">
    <property type="entry name" value="BID_2"/>
    <property type="match status" value="3"/>
</dbReference>
<feature type="domain" description="BIG2" evidence="1">
    <location>
        <begin position="668"/>
        <end position="745"/>
    </location>
</feature>
<evidence type="ECO:0000313" key="3">
    <source>
        <dbReference type="Proteomes" id="UP001623591"/>
    </source>
</evidence>
<dbReference type="PANTHER" id="PTHR30032:SF8">
    <property type="entry name" value="GERMINATION-SPECIFIC N-ACETYLMURAMOYL-L-ALANINE AMIDASE"/>
    <property type="match status" value="1"/>
</dbReference>
<dbReference type="Pfam" id="PF02368">
    <property type="entry name" value="Big_2"/>
    <property type="match status" value="3"/>
</dbReference>
<dbReference type="Pfam" id="PF16403">
    <property type="entry name" value="Bact_surface_Ig-like"/>
    <property type="match status" value="1"/>
</dbReference>
<proteinExistence type="predicted"/>
<accession>A0ABW8T457</accession>
<dbReference type="InterPro" id="IPR003343">
    <property type="entry name" value="Big_2"/>
</dbReference>
<dbReference type="RefSeq" id="WP_406769777.1">
    <property type="nucleotide sequence ID" value="NZ_JBJHZZ010000005.1"/>
</dbReference>
<dbReference type="InterPro" id="IPR008964">
    <property type="entry name" value="Invasin/intimin_cell_adhesion"/>
</dbReference>
<evidence type="ECO:0000313" key="2">
    <source>
        <dbReference type="EMBL" id="MFL0247324.1"/>
    </source>
</evidence>
<comment type="caution">
    <text evidence="2">The sequence shown here is derived from an EMBL/GenBank/DDBJ whole genome shotgun (WGS) entry which is preliminary data.</text>
</comment>
<dbReference type="SUPFAM" id="SSF49373">
    <property type="entry name" value="Invasin/intimin cell-adhesion fragments"/>
    <property type="match status" value="3"/>
</dbReference>
<gene>
    <name evidence="2" type="ORF">ACJDUG_10095</name>
</gene>
<dbReference type="Gene3D" id="2.60.40.10">
    <property type="entry name" value="Immunoglobulins"/>
    <property type="match status" value="1"/>
</dbReference>
<dbReference type="InterPro" id="IPR051922">
    <property type="entry name" value="Bact_Sporulation_Assoc"/>
</dbReference>
<reference evidence="2 3" key="1">
    <citation type="submission" date="2024-11" db="EMBL/GenBank/DDBJ databases">
        <authorList>
            <person name="Heng Y.C."/>
            <person name="Lim A.C.H."/>
            <person name="Lee J.K.Y."/>
            <person name="Kittelmann S."/>
        </authorList>
    </citation>
    <scope>NUCLEOTIDE SEQUENCE [LARGE SCALE GENOMIC DNA]</scope>
    <source>
        <strain evidence="2 3">WILCCON 0185</strain>
    </source>
</reference>
<dbReference type="InterPro" id="IPR007253">
    <property type="entry name" value="Cell_wall-bd_2"/>
</dbReference>